<dbReference type="Proteomes" id="UP001476798">
    <property type="component" value="Unassembled WGS sequence"/>
</dbReference>
<keyword evidence="2" id="KW-1185">Reference proteome</keyword>
<dbReference type="EMBL" id="JAHRIO010085700">
    <property type="protein sequence ID" value="MEQ2186773.1"/>
    <property type="molecule type" value="Genomic_DNA"/>
</dbReference>
<organism evidence="1 2">
    <name type="scientific">Goodea atripinnis</name>
    <dbReference type="NCBI Taxonomy" id="208336"/>
    <lineage>
        <taxon>Eukaryota</taxon>
        <taxon>Metazoa</taxon>
        <taxon>Chordata</taxon>
        <taxon>Craniata</taxon>
        <taxon>Vertebrata</taxon>
        <taxon>Euteleostomi</taxon>
        <taxon>Actinopterygii</taxon>
        <taxon>Neopterygii</taxon>
        <taxon>Teleostei</taxon>
        <taxon>Neoteleostei</taxon>
        <taxon>Acanthomorphata</taxon>
        <taxon>Ovalentaria</taxon>
        <taxon>Atherinomorphae</taxon>
        <taxon>Cyprinodontiformes</taxon>
        <taxon>Goodeidae</taxon>
        <taxon>Goodea</taxon>
    </lineage>
</organism>
<gene>
    <name evidence="1" type="ORF">GOODEAATRI_032010</name>
</gene>
<reference evidence="1 2" key="1">
    <citation type="submission" date="2021-06" db="EMBL/GenBank/DDBJ databases">
        <authorList>
            <person name="Palmer J.M."/>
        </authorList>
    </citation>
    <scope>NUCLEOTIDE SEQUENCE [LARGE SCALE GENOMIC DNA]</scope>
    <source>
        <strain evidence="1 2">GA_2019</strain>
        <tissue evidence="1">Muscle</tissue>
    </source>
</reference>
<evidence type="ECO:0000313" key="1">
    <source>
        <dbReference type="EMBL" id="MEQ2186773.1"/>
    </source>
</evidence>
<feature type="non-terminal residue" evidence="1">
    <location>
        <position position="57"/>
    </location>
</feature>
<accession>A0ABV0PTM3</accession>
<sequence>MGWPLNFRCLKPCATSAEAAHIPSSFADADQSTECTTGSLSAGNLGLMLLYYQLTTE</sequence>
<name>A0ABV0PTM3_9TELE</name>
<evidence type="ECO:0000313" key="2">
    <source>
        <dbReference type="Proteomes" id="UP001476798"/>
    </source>
</evidence>
<proteinExistence type="predicted"/>
<protein>
    <submittedName>
        <fullName evidence="1">Uncharacterized protein</fullName>
    </submittedName>
</protein>
<comment type="caution">
    <text evidence="1">The sequence shown here is derived from an EMBL/GenBank/DDBJ whole genome shotgun (WGS) entry which is preliminary data.</text>
</comment>